<comment type="caution">
    <text evidence="2">The sequence shown here is derived from an EMBL/GenBank/DDBJ whole genome shotgun (WGS) entry which is preliminary data.</text>
</comment>
<feature type="region of interest" description="Disordered" evidence="1">
    <location>
        <begin position="1"/>
        <end position="30"/>
    </location>
</feature>
<organism evidence="2 3">
    <name type="scientific">Geranomyces variabilis</name>
    <dbReference type="NCBI Taxonomy" id="109894"/>
    <lineage>
        <taxon>Eukaryota</taxon>
        <taxon>Fungi</taxon>
        <taxon>Fungi incertae sedis</taxon>
        <taxon>Chytridiomycota</taxon>
        <taxon>Chytridiomycota incertae sedis</taxon>
        <taxon>Chytridiomycetes</taxon>
        <taxon>Spizellomycetales</taxon>
        <taxon>Powellomycetaceae</taxon>
        <taxon>Geranomyces</taxon>
    </lineage>
</organism>
<reference evidence="2" key="1">
    <citation type="submission" date="2020-05" db="EMBL/GenBank/DDBJ databases">
        <title>Phylogenomic resolution of chytrid fungi.</title>
        <authorList>
            <person name="Stajich J.E."/>
            <person name="Amses K."/>
            <person name="Simmons R."/>
            <person name="Seto K."/>
            <person name="Myers J."/>
            <person name="Bonds A."/>
            <person name="Quandt C.A."/>
            <person name="Barry K."/>
            <person name="Liu P."/>
            <person name="Grigoriev I."/>
            <person name="Longcore J.E."/>
            <person name="James T.Y."/>
        </authorList>
    </citation>
    <scope>NUCLEOTIDE SEQUENCE</scope>
    <source>
        <strain evidence="2">JEL0379</strain>
    </source>
</reference>
<accession>A0AAD5XRP3</accession>
<dbReference type="EMBL" id="JADGJQ010000022">
    <property type="protein sequence ID" value="KAJ3179190.1"/>
    <property type="molecule type" value="Genomic_DNA"/>
</dbReference>
<keyword evidence="3" id="KW-1185">Reference proteome</keyword>
<dbReference type="Proteomes" id="UP001212152">
    <property type="component" value="Unassembled WGS sequence"/>
</dbReference>
<evidence type="ECO:0000313" key="3">
    <source>
        <dbReference type="Proteomes" id="UP001212152"/>
    </source>
</evidence>
<gene>
    <name evidence="2" type="ORF">HDU87_003149</name>
</gene>
<evidence type="ECO:0000256" key="1">
    <source>
        <dbReference type="SAM" id="MobiDB-lite"/>
    </source>
</evidence>
<protein>
    <submittedName>
        <fullName evidence="2">Uncharacterized protein</fullName>
    </submittedName>
</protein>
<dbReference type="AlphaFoldDB" id="A0AAD5XRP3"/>
<evidence type="ECO:0000313" key="2">
    <source>
        <dbReference type="EMBL" id="KAJ3179190.1"/>
    </source>
</evidence>
<sequence length="94" mass="10736">MVVWSKFAHNASPSSKVRSKQHRERPGFLRRPAADWGKRTDYRSRDYSTVTPVVTPVATILLLSSVHSTSNLANMYFTNLVVHCFLQAYALKIR</sequence>
<name>A0AAD5XRP3_9FUNG</name>
<proteinExistence type="predicted"/>